<proteinExistence type="predicted"/>
<dbReference type="InterPro" id="IPR016192">
    <property type="entry name" value="APOBEC/CMP_deaminase_Zn-bd"/>
</dbReference>
<reference evidence="4 5" key="1">
    <citation type="submission" date="2020-01" db="EMBL/GenBank/DDBJ databases">
        <title>Leptobacterium flavescens.</title>
        <authorList>
            <person name="Wang G."/>
        </authorList>
    </citation>
    <scope>NUCLEOTIDE SEQUENCE [LARGE SCALE GENOMIC DNA]</scope>
    <source>
        <strain evidence="4 5">KCTC 22160</strain>
    </source>
</reference>
<keyword evidence="1" id="KW-0479">Metal-binding</keyword>
<organism evidence="4 5">
    <name type="scientific">Leptobacterium flavescens</name>
    <dbReference type="NCBI Taxonomy" id="472055"/>
    <lineage>
        <taxon>Bacteria</taxon>
        <taxon>Pseudomonadati</taxon>
        <taxon>Bacteroidota</taxon>
        <taxon>Flavobacteriia</taxon>
        <taxon>Flavobacteriales</taxon>
        <taxon>Flavobacteriaceae</taxon>
        <taxon>Leptobacterium</taxon>
    </lineage>
</organism>
<dbReference type="GO" id="GO:0008270">
    <property type="term" value="F:zinc ion binding"/>
    <property type="evidence" value="ECO:0007669"/>
    <property type="project" value="InterPro"/>
</dbReference>
<dbReference type="Gene3D" id="3.40.140.10">
    <property type="entry name" value="Cytidine Deaminase, domain 2"/>
    <property type="match status" value="1"/>
</dbReference>
<gene>
    <name evidence="4" type="ORF">GWK08_14755</name>
</gene>
<dbReference type="InterPro" id="IPR016193">
    <property type="entry name" value="Cytidine_deaminase-like"/>
</dbReference>
<keyword evidence="5" id="KW-1185">Reference proteome</keyword>
<dbReference type="Pfam" id="PF00383">
    <property type="entry name" value="dCMP_cyt_deam_1"/>
    <property type="match status" value="1"/>
</dbReference>
<comment type="caution">
    <text evidence="4">The sequence shown here is derived from an EMBL/GenBank/DDBJ whole genome shotgun (WGS) entry which is preliminary data.</text>
</comment>
<dbReference type="RefSeq" id="WP_163607994.1">
    <property type="nucleotide sequence ID" value="NZ_JAABOO010000003.1"/>
</dbReference>
<dbReference type="GO" id="GO:0002100">
    <property type="term" value="P:tRNA wobble adenosine to inosine editing"/>
    <property type="evidence" value="ECO:0007669"/>
    <property type="project" value="TreeGrafter"/>
</dbReference>
<evidence type="ECO:0000313" key="5">
    <source>
        <dbReference type="Proteomes" id="UP000468581"/>
    </source>
</evidence>
<sequence>MERDEFYMKRCIELGEQALESGNPPVGALIVHKDIVIGEGIEAGKSSGDITLHAEILAVKDAVNKGHASLLSESVMYTTHEPCIMCSYVLRHHKMKEVAYGLSVDHIGGHTSKFDVLNTQEVPKWGSGPVVRKGVSEQACQDLHNKFLTLINNS</sequence>
<evidence type="ECO:0000256" key="1">
    <source>
        <dbReference type="ARBA" id="ARBA00022723"/>
    </source>
</evidence>
<evidence type="ECO:0000313" key="4">
    <source>
        <dbReference type="EMBL" id="NER14714.1"/>
    </source>
</evidence>
<dbReference type="AlphaFoldDB" id="A0A6P0UN60"/>
<dbReference type="Proteomes" id="UP000468581">
    <property type="component" value="Unassembled WGS sequence"/>
</dbReference>
<dbReference type="PROSITE" id="PS00903">
    <property type="entry name" value="CYT_DCMP_DEAMINASES_1"/>
    <property type="match status" value="1"/>
</dbReference>
<dbReference type="SUPFAM" id="SSF53927">
    <property type="entry name" value="Cytidine deaminase-like"/>
    <property type="match status" value="1"/>
</dbReference>
<dbReference type="CDD" id="cd01285">
    <property type="entry name" value="nucleoside_deaminase"/>
    <property type="match status" value="1"/>
</dbReference>
<dbReference type="GO" id="GO:0052717">
    <property type="term" value="F:tRNA-specific adenosine-34 deaminase activity"/>
    <property type="evidence" value="ECO:0007669"/>
    <property type="project" value="TreeGrafter"/>
</dbReference>
<dbReference type="PANTHER" id="PTHR11079:SF203">
    <property type="entry name" value="CMP_DCMP-TYPE DEAMINASE DOMAIN-CONTAINING PROTEIN"/>
    <property type="match status" value="1"/>
</dbReference>
<evidence type="ECO:0000256" key="2">
    <source>
        <dbReference type="ARBA" id="ARBA00022833"/>
    </source>
</evidence>
<feature type="domain" description="CMP/dCMP-type deaminase" evidence="3">
    <location>
        <begin position="2"/>
        <end position="111"/>
    </location>
</feature>
<dbReference type="PROSITE" id="PS51747">
    <property type="entry name" value="CYT_DCMP_DEAMINASES_2"/>
    <property type="match status" value="1"/>
</dbReference>
<name>A0A6P0UN60_9FLAO</name>
<dbReference type="EMBL" id="JAABOO010000003">
    <property type="protein sequence ID" value="NER14714.1"/>
    <property type="molecule type" value="Genomic_DNA"/>
</dbReference>
<keyword evidence="2" id="KW-0862">Zinc</keyword>
<accession>A0A6P0UN60</accession>
<dbReference type="PANTHER" id="PTHR11079">
    <property type="entry name" value="CYTOSINE DEAMINASE FAMILY MEMBER"/>
    <property type="match status" value="1"/>
</dbReference>
<protein>
    <submittedName>
        <fullName evidence="4">Nucleoside deaminase</fullName>
    </submittedName>
</protein>
<evidence type="ECO:0000259" key="3">
    <source>
        <dbReference type="PROSITE" id="PS51747"/>
    </source>
</evidence>
<dbReference type="InterPro" id="IPR002125">
    <property type="entry name" value="CMP_dCMP_dom"/>
</dbReference>